<keyword evidence="2" id="KW-1185">Reference proteome</keyword>
<dbReference type="KEGG" id="abas:ACPOL_1308"/>
<name>A0A2Z5FW62_9BACT</name>
<sequence length="38" mass="4475">MIVARSNEEGLMVNAFSEIYERERSDIIMTDENKIRTL</sequence>
<dbReference type="AlphaFoldDB" id="A0A2Z5FW62"/>
<proteinExistence type="predicted"/>
<reference evidence="1 2" key="1">
    <citation type="journal article" date="2018" name="Front. Microbiol.">
        <title>Hydrolytic Capabilities as a Key to Environmental Success: Chitinolytic and Cellulolytic Acidobacteria From Acidic Sub-arctic Soils and Boreal Peatlands.</title>
        <authorList>
            <person name="Belova S.E."/>
            <person name="Ravin N.V."/>
            <person name="Pankratov T.A."/>
            <person name="Rakitin A.L."/>
            <person name="Ivanova A.A."/>
            <person name="Beletsky A.V."/>
            <person name="Mardanov A.V."/>
            <person name="Sinninghe Damste J.S."/>
            <person name="Dedysh S.N."/>
        </authorList>
    </citation>
    <scope>NUCLEOTIDE SEQUENCE [LARGE SCALE GENOMIC DNA]</scope>
    <source>
        <strain evidence="1 2">SBC82</strain>
    </source>
</reference>
<accession>A0A2Z5FW62</accession>
<dbReference type="EMBL" id="CP030840">
    <property type="protein sequence ID" value="AXC10656.1"/>
    <property type="molecule type" value="Genomic_DNA"/>
</dbReference>
<evidence type="ECO:0000313" key="2">
    <source>
        <dbReference type="Proteomes" id="UP000253606"/>
    </source>
</evidence>
<organism evidence="1 2">
    <name type="scientific">Acidisarcina polymorpha</name>
    <dbReference type="NCBI Taxonomy" id="2211140"/>
    <lineage>
        <taxon>Bacteria</taxon>
        <taxon>Pseudomonadati</taxon>
        <taxon>Acidobacteriota</taxon>
        <taxon>Terriglobia</taxon>
        <taxon>Terriglobales</taxon>
        <taxon>Acidobacteriaceae</taxon>
        <taxon>Acidisarcina</taxon>
    </lineage>
</organism>
<evidence type="ECO:0000313" key="1">
    <source>
        <dbReference type="EMBL" id="AXC10656.1"/>
    </source>
</evidence>
<dbReference type="Proteomes" id="UP000253606">
    <property type="component" value="Chromosome"/>
</dbReference>
<gene>
    <name evidence="1" type="ORF">ACPOL_1308</name>
</gene>
<protein>
    <submittedName>
        <fullName evidence="1">Uncharacterized protein</fullName>
    </submittedName>
</protein>